<comment type="catalytic activity">
    <reaction evidence="1">
        <text>a uridine in RNA = a pseudouridine in RNA</text>
        <dbReference type="Rhea" id="RHEA:48348"/>
        <dbReference type="Rhea" id="RHEA-COMP:12068"/>
        <dbReference type="Rhea" id="RHEA-COMP:12069"/>
        <dbReference type="ChEBI" id="CHEBI:65314"/>
        <dbReference type="ChEBI" id="CHEBI:65315"/>
    </reaction>
</comment>
<dbReference type="CDD" id="cd02869">
    <property type="entry name" value="PseudoU_synth_RluA_like"/>
    <property type="match status" value="1"/>
</dbReference>
<dbReference type="Proteomes" id="UP000284109">
    <property type="component" value="Unassembled WGS sequence"/>
</dbReference>
<comment type="caution">
    <text evidence="7">The sequence shown here is derived from an EMBL/GenBank/DDBJ whole genome shotgun (WGS) entry which is preliminary data.</text>
</comment>
<dbReference type="PANTHER" id="PTHR21600">
    <property type="entry name" value="MITOCHONDRIAL RNA PSEUDOURIDINE SYNTHASE"/>
    <property type="match status" value="1"/>
</dbReference>
<dbReference type="InterPro" id="IPR020103">
    <property type="entry name" value="PsdUridine_synth_cat_dom_sf"/>
</dbReference>
<protein>
    <recommendedName>
        <fullName evidence="4">RNA pseudouridylate synthase</fullName>
    </recommendedName>
    <alternativeName>
        <fullName evidence="5">RNA-uridine isomerase</fullName>
    </alternativeName>
</protein>
<dbReference type="InterPro" id="IPR006224">
    <property type="entry name" value="PsdUridine_synth_RluA-like_CS"/>
</dbReference>
<sequence>MFHNSYFTIEWSLTVILERHFTIKQLPQPLSLRAALNSWLIPRKWQHELRVNRSILVNHHYQSFNTLLHNGDHIDLAFAAKINLQTYLPAPQITFTICQENQDFLIVNKPAGLKTHPNQPQENQTLLNQIKTYLGYNPLMIHRLDKMTSGLIMVGKNPLIIPLMNRQLSQKIMQRYYLAVTKYNATLPNHGSITAPIGRDDHNPRKRQISSQGLFAQTDYQIIQHNQKYALVKLQLHTGRTHQIRVHLQSIGLPILGDPLYGPPAARMYLHAYQLQYQLPFTQQKQTVTIKTPASFQALVQA</sequence>
<organism evidence="7 8">
    <name type="scientific">Bombilactobacillus bombi</name>
    <dbReference type="NCBI Taxonomy" id="1303590"/>
    <lineage>
        <taxon>Bacteria</taxon>
        <taxon>Bacillati</taxon>
        <taxon>Bacillota</taxon>
        <taxon>Bacilli</taxon>
        <taxon>Lactobacillales</taxon>
        <taxon>Lactobacillaceae</taxon>
        <taxon>Bombilactobacillus</taxon>
    </lineage>
</organism>
<dbReference type="GO" id="GO:0000455">
    <property type="term" value="P:enzyme-directed rRNA pseudouridine synthesis"/>
    <property type="evidence" value="ECO:0007669"/>
    <property type="project" value="TreeGrafter"/>
</dbReference>
<keyword evidence="8" id="KW-1185">Reference proteome</keyword>
<accession>A0A3R6ZWX3</accession>
<name>A0A3R6ZWX3_9LACO</name>
<dbReference type="PANTHER" id="PTHR21600:SF44">
    <property type="entry name" value="RIBOSOMAL LARGE SUBUNIT PSEUDOURIDINE SYNTHASE D"/>
    <property type="match status" value="1"/>
</dbReference>
<dbReference type="InterPro" id="IPR006145">
    <property type="entry name" value="PsdUridine_synth_RsuA/RluA"/>
</dbReference>
<dbReference type="EMBL" id="QOCR01000004">
    <property type="protein sequence ID" value="RHW49561.1"/>
    <property type="molecule type" value="Genomic_DNA"/>
</dbReference>
<evidence type="ECO:0000259" key="6">
    <source>
        <dbReference type="Pfam" id="PF00849"/>
    </source>
</evidence>
<dbReference type="Pfam" id="PF00849">
    <property type="entry name" value="PseudoU_synth_2"/>
    <property type="match status" value="1"/>
</dbReference>
<evidence type="ECO:0000256" key="2">
    <source>
        <dbReference type="ARBA" id="ARBA00010876"/>
    </source>
</evidence>
<dbReference type="InterPro" id="IPR050188">
    <property type="entry name" value="RluA_PseudoU_synthase"/>
</dbReference>
<dbReference type="Gene3D" id="3.30.2350.10">
    <property type="entry name" value="Pseudouridine synthase"/>
    <property type="match status" value="1"/>
</dbReference>
<feature type="domain" description="Pseudouridine synthase RsuA/RluA-like" evidence="6">
    <location>
        <begin position="103"/>
        <end position="250"/>
    </location>
</feature>
<keyword evidence="3" id="KW-0413">Isomerase</keyword>
<evidence type="ECO:0000256" key="3">
    <source>
        <dbReference type="ARBA" id="ARBA00023235"/>
    </source>
</evidence>
<dbReference type="PROSITE" id="PS01129">
    <property type="entry name" value="PSI_RLU"/>
    <property type="match status" value="1"/>
</dbReference>
<evidence type="ECO:0000256" key="1">
    <source>
        <dbReference type="ARBA" id="ARBA00000073"/>
    </source>
</evidence>
<evidence type="ECO:0000313" key="8">
    <source>
        <dbReference type="Proteomes" id="UP000284109"/>
    </source>
</evidence>
<comment type="similarity">
    <text evidence="2">Belongs to the pseudouridine synthase RluA family.</text>
</comment>
<dbReference type="GO" id="GO:0009982">
    <property type="term" value="F:pseudouridine synthase activity"/>
    <property type="evidence" value="ECO:0007669"/>
    <property type="project" value="InterPro"/>
</dbReference>
<gene>
    <name evidence="7" type="ORF">DS831_05165</name>
</gene>
<dbReference type="AlphaFoldDB" id="A0A3R6ZWX3"/>
<proteinExistence type="inferred from homology"/>
<evidence type="ECO:0000256" key="4">
    <source>
        <dbReference type="ARBA" id="ARBA00031870"/>
    </source>
</evidence>
<dbReference type="GO" id="GO:0140098">
    <property type="term" value="F:catalytic activity, acting on RNA"/>
    <property type="evidence" value="ECO:0007669"/>
    <property type="project" value="UniProtKB-ARBA"/>
</dbReference>
<dbReference type="GO" id="GO:0003723">
    <property type="term" value="F:RNA binding"/>
    <property type="evidence" value="ECO:0007669"/>
    <property type="project" value="InterPro"/>
</dbReference>
<evidence type="ECO:0000313" key="7">
    <source>
        <dbReference type="EMBL" id="RHW49561.1"/>
    </source>
</evidence>
<evidence type="ECO:0000256" key="5">
    <source>
        <dbReference type="ARBA" id="ARBA00033164"/>
    </source>
</evidence>
<dbReference type="SUPFAM" id="SSF55120">
    <property type="entry name" value="Pseudouridine synthase"/>
    <property type="match status" value="1"/>
</dbReference>
<reference evidence="7 8" key="1">
    <citation type="submission" date="2018-07" db="EMBL/GenBank/DDBJ databases">
        <title>Genome sequences of six Lactobacillus spp. isolated from bumble bee guts.</title>
        <authorList>
            <person name="Motta E.V.S."/>
            <person name="Moran N.A."/>
        </authorList>
    </citation>
    <scope>NUCLEOTIDE SEQUENCE [LARGE SCALE GENOMIC DNA]</scope>
    <source>
        <strain evidence="7 8">BI-1.1</strain>
    </source>
</reference>
<dbReference type="OrthoDB" id="9773999at2"/>